<protein>
    <submittedName>
        <fullName evidence="6">Unannotated protein</fullName>
    </submittedName>
</protein>
<dbReference type="GO" id="GO:0030246">
    <property type="term" value="F:carbohydrate binding"/>
    <property type="evidence" value="ECO:0007669"/>
    <property type="project" value="InterPro"/>
</dbReference>
<dbReference type="GO" id="GO:0016798">
    <property type="term" value="F:hydrolase activity, acting on glycosyl bonds"/>
    <property type="evidence" value="ECO:0007669"/>
    <property type="project" value="UniProtKB-KW"/>
</dbReference>
<feature type="domain" description="Glycosyl hydrolase family 13 catalytic" evidence="5">
    <location>
        <begin position="164"/>
        <end position="482"/>
    </location>
</feature>
<dbReference type="Gene3D" id="2.60.40.1180">
    <property type="entry name" value="Golgi alpha-mannosidase II"/>
    <property type="match status" value="1"/>
</dbReference>
<keyword evidence="3" id="KW-0378">Hydrolase</keyword>
<accession>A0A6J7K3B7</accession>
<comment type="similarity">
    <text evidence="1">Belongs to the glycosyl hydrolase 13 family.</text>
</comment>
<dbReference type="PANTHER" id="PTHR47786">
    <property type="entry name" value="ALPHA-1,4-GLUCAN:MALTOSE-1-PHOSPHATE MALTOSYLTRANSFERASE"/>
    <property type="match status" value="1"/>
</dbReference>
<dbReference type="InterPro" id="IPR013784">
    <property type="entry name" value="Carb-bd-like_fold"/>
</dbReference>
<gene>
    <name evidence="6" type="ORF">UFOPK3837_00291</name>
</gene>
<evidence type="ECO:0000256" key="2">
    <source>
        <dbReference type="ARBA" id="ARBA00022729"/>
    </source>
</evidence>
<dbReference type="Pfam" id="PF00128">
    <property type="entry name" value="Alpha-amylase"/>
    <property type="match status" value="1"/>
</dbReference>
<evidence type="ECO:0000256" key="3">
    <source>
        <dbReference type="ARBA" id="ARBA00022801"/>
    </source>
</evidence>
<reference evidence="6" key="1">
    <citation type="submission" date="2020-05" db="EMBL/GenBank/DDBJ databases">
        <authorList>
            <person name="Chiriac C."/>
            <person name="Salcher M."/>
            <person name="Ghai R."/>
            <person name="Kavagutti S V."/>
        </authorList>
    </citation>
    <scope>NUCLEOTIDE SEQUENCE</scope>
</reference>
<organism evidence="6">
    <name type="scientific">freshwater metagenome</name>
    <dbReference type="NCBI Taxonomy" id="449393"/>
    <lineage>
        <taxon>unclassified sequences</taxon>
        <taxon>metagenomes</taxon>
        <taxon>ecological metagenomes</taxon>
    </lineage>
</organism>
<keyword evidence="2" id="KW-0732">Signal</keyword>
<dbReference type="SMART" id="SM00642">
    <property type="entry name" value="Aamy"/>
    <property type="match status" value="1"/>
</dbReference>
<dbReference type="Pfam" id="PF03714">
    <property type="entry name" value="PUD"/>
    <property type="match status" value="1"/>
</dbReference>
<dbReference type="CDD" id="cd10315">
    <property type="entry name" value="CBM41_pullulanase"/>
    <property type="match status" value="1"/>
</dbReference>
<dbReference type="PANTHER" id="PTHR47786:SF2">
    <property type="entry name" value="GLYCOSYL HYDROLASE FAMILY 13 CATALYTIC DOMAIN-CONTAINING PROTEIN"/>
    <property type="match status" value="1"/>
</dbReference>
<evidence type="ECO:0000256" key="4">
    <source>
        <dbReference type="ARBA" id="ARBA00023295"/>
    </source>
</evidence>
<dbReference type="InterPro" id="IPR006047">
    <property type="entry name" value="GH13_cat_dom"/>
</dbReference>
<dbReference type="Gene3D" id="3.20.20.80">
    <property type="entry name" value="Glycosidases"/>
    <property type="match status" value="1"/>
</dbReference>
<dbReference type="GO" id="GO:0005975">
    <property type="term" value="P:carbohydrate metabolic process"/>
    <property type="evidence" value="ECO:0007669"/>
    <property type="project" value="InterPro"/>
</dbReference>
<dbReference type="AlphaFoldDB" id="A0A6J7K3B7"/>
<dbReference type="InterPro" id="IPR005323">
    <property type="entry name" value="CBM41_pullulanase"/>
</dbReference>
<evidence type="ECO:0000256" key="1">
    <source>
        <dbReference type="ARBA" id="ARBA00008061"/>
    </source>
</evidence>
<dbReference type="InterPro" id="IPR017853">
    <property type="entry name" value="GH"/>
</dbReference>
<dbReference type="CDD" id="cd11313">
    <property type="entry name" value="AmyAc_arch_bac_AmyA"/>
    <property type="match status" value="1"/>
</dbReference>
<dbReference type="SUPFAM" id="SSF51011">
    <property type="entry name" value="Glycosyl hydrolase domain"/>
    <property type="match status" value="1"/>
</dbReference>
<name>A0A6J7K3B7_9ZZZZ</name>
<dbReference type="SUPFAM" id="SSF51445">
    <property type="entry name" value="(Trans)glycosidases"/>
    <property type="match status" value="1"/>
</dbReference>
<dbReference type="InterPro" id="IPR013780">
    <property type="entry name" value="Glyco_hydro_b"/>
</dbReference>
<evidence type="ECO:0000259" key="5">
    <source>
        <dbReference type="SMART" id="SM00642"/>
    </source>
</evidence>
<dbReference type="EMBL" id="CAFBNO010000006">
    <property type="protein sequence ID" value="CAB4948844.1"/>
    <property type="molecule type" value="Genomic_DNA"/>
</dbReference>
<dbReference type="SUPFAM" id="SSF49452">
    <property type="entry name" value="Starch-binding domain-like"/>
    <property type="match status" value="1"/>
</dbReference>
<proteinExistence type="inferred from homology"/>
<keyword evidence="4" id="KW-0326">Glycosidase</keyword>
<dbReference type="Gene3D" id="2.60.40.1110">
    <property type="match status" value="1"/>
</dbReference>
<sequence length="577" mass="63758">MAFYGFSPDLSADGEFNWSMRKFLVMVIAALVIVLGFSSLSNASTTSTVTIHYQPAAGNTDDWNLWLWEPSQNGFNVDFTATDAFGKVATYTFDHSVTDIGFIVKVGNFSKKDGTIDRSIRNFVNGNAEVWVRGGVVTVYTANPDIVVPKPVLPTWAQSASIYEVNVRQFSSAAAGSKFVAVKAQLPRLKALGVKILWLMPIYPISVEGRKGSLGSPYAVSDYKAVNPEFGSLASLKSLVDAAHAQGFHVIFDWVANHTGLDNVWTVHKDWYQTVVNGVIQPNSDWTDVADLNYENADMRAAMIDAMKYWVNTVGIDGYRCDFSGGVPTDFWEEANTQLQAIKPLFMLSENGNDYSQLQSAFVANYGWSLLNDLNAAARNKGDAFEFIGTLKQVANEYPKGTFPMTFITNHDENSWNGTEYERLGTFVKRFSALYFTIPGMPLIYNGQEIGLKRRLQFFENDPITWTSSSMTDFYRKLVALKTKNPALWNGSAGGTVKQYMGSNDNVLTYTRVKGTNKVVVVINLTAKAQTDVVKLGSAAAGTFYKYSTGVKTKLVSSQKFVVPANGFEIYSTVLTK</sequence>
<evidence type="ECO:0000313" key="6">
    <source>
        <dbReference type="EMBL" id="CAB4948844.1"/>
    </source>
</evidence>